<keyword evidence="1 2" id="KW-0732">Signal</keyword>
<gene>
    <name evidence="4" type="ORF">WCV65_18985</name>
</gene>
<dbReference type="EMBL" id="CP147407">
    <property type="protein sequence ID" value="WXB96593.1"/>
    <property type="molecule type" value="Genomic_DNA"/>
</dbReference>
<dbReference type="Gene3D" id="2.60.40.1220">
    <property type="match status" value="4"/>
</dbReference>
<reference evidence="4 5" key="1">
    <citation type="submission" date="2024-02" db="EMBL/GenBank/DDBJ databases">
        <title>Seven novel Bacillus-like species.</title>
        <authorList>
            <person name="Liu G."/>
        </authorList>
    </citation>
    <scope>NUCLEOTIDE SEQUENCE [LARGE SCALE GENOMIC DNA]</scope>
    <source>
        <strain evidence="4 5">FJAT-52054</strain>
    </source>
</reference>
<feature type="chain" id="PRO_5046213424" description="SbsC C-terminal domain-containing protein" evidence="2">
    <location>
        <begin position="29"/>
        <end position="888"/>
    </location>
</feature>
<dbReference type="Gene3D" id="1.20.58.780">
    <property type="match status" value="1"/>
</dbReference>
<evidence type="ECO:0000259" key="3">
    <source>
        <dbReference type="Pfam" id="PF18058"/>
    </source>
</evidence>
<evidence type="ECO:0000313" key="4">
    <source>
        <dbReference type="EMBL" id="WXB96593.1"/>
    </source>
</evidence>
<dbReference type="Proteomes" id="UP001377337">
    <property type="component" value="Chromosome"/>
</dbReference>
<feature type="domain" description="SbsC C-terminal" evidence="3">
    <location>
        <begin position="54"/>
        <end position="175"/>
    </location>
</feature>
<organism evidence="4 5">
    <name type="scientific">Metabacillus sediminis</name>
    <dbReference type="NCBI Taxonomy" id="3117746"/>
    <lineage>
        <taxon>Bacteria</taxon>
        <taxon>Bacillati</taxon>
        <taxon>Bacillota</taxon>
        <taxon>Bacilli</taxon>
        <taxon>Bacillales</taxon>
        <taxon>Bacillaceae</taxon>
        <taxon>Metabacillus</taxon>
    </lineage>
</organism>
<dbReference type="InterPro" id="IPR014755">
    <property type="entry name" value="Cu-Rt/internalin_Ig-like"/>
</dbReference>
<evidence type="ECO:0000256" key="1">
    <source>
        <dbReference type="ARBA" id="ARBA00022729"/>
    </source>
</evidence>
<proteinExistence type="predicted"/>
<keyword evidence="5" id="KW-1185">Reference proteome</keyword>
<feature type="signal peptide" evidence="2">
    <location>
        <begin position="1"/>
        <end position="28"/>
    </location>
</feature>
<sequence>MSKKNTVKLGLAAAVAASSLVAANPAQAAAASKAETLVKNAEAAVAKLKPFYTIMKAEQVMVSAEFTKAYNEATAAVKAAQAVKPTGTWATKLAAAEQNRIKAARIIDAVKVGADLEKKVAALDALVKANKLDDTTVAAYNAVSNAVLAVERSAGKVYGADARKAVQAKYVLPGKIAKEVVIFEVSRYNLHKELKQLIADNKLDEVPAKVALLQRLEERSVKIKEEGNKLHPGMYPALTEINAALAADKKNVVASYEAKLTPMVANVESINATQLKVTFNKSIDAKTLFADGVSGAFVTDAFKLVSLDGVPAGALSGELSADGKTLTVTAANVLGKRYDVTVDKAKSLDSKSLTKYEKMISVSADTTAPTIVGTEKLSATQVKVKFSEPVKAFAGTTFKLADGTDVTGQITGTIADGATEAVFTIGSSVAVNKDITATMIGVQDKAGNLLTPNPATVTFQKSDKDGTKPTVTTIEQVSGTKFAVKFSEELNTLPTVTVNGVATTVVKDSADATKYIVTASSVLDGAATVAVSNILDRSGEAGDSMSRVVTFTKDTVAPKVVSSAVVADATSKVEYLEMTFDKDVTLTAATVDATGTYVKDFITTTVAASDLSATTVTYKDANNKKVVRVNLDTLLGSKDVEGAVYNLDYVLSGVTSDANVAATNGKVTFTRGKDGVPANSDKVAVNSFDQSTTNNSKVEVVFSKEVDGATAVNAANYKVDGAVVESVQLEGVLANGTQKAVLTLQANSNNFTGDRNVSVEGVKAKGSSVAMDKYTAVKNFKENVAPVVTAARLTATDKITLTFSEKVMQTATTANDFEVLVGGQSRATANNVDSALTAAGATTVTIDIPAVTATELSKGLSLKALTTLDIMDANGNKLSVPANITVSN</sequence>
<evidence type="ECO:0000313" key="5">
    <source>
        <dbReference type="Proteomes" id="UP001377337"/>
    </source>
</evidence>
<evidence type="ECO:0000256" key="2">
    <source>
        <dbReference type="SAM" id="SignalP"/>
    </source>
</evidence>
<dbReference type="Pfam" id="PF18058">
    <property type="entry name" value="SbsC_C"/>
    <property type="match status" value="1"/>
</dbReference>
<dbReference type="RefSeq" id="WP_338778675.1">
    <property type="nucleotide sequence ID" value="NZ_CP147407.1"/>
</dbReference>
<name>A0ABZ2NFT8_9BACI</name>
<dbReference type="InterPro" id="IPR041378">
    <property type="entry name" value="S-layer_SbsC_C"/>
</dbReference>
<protein>
    <recommendedName>
        <fullName evidence="3">SbsC C-terminal domain-containing protein</fullName>
    </recommendedName>
</protein>
<accession>A0ABZ2NFT8</accession>